<dbReference type="Gene3D" id="3.40.50.1360">
    <property type="match status" value="1"/>
</dbReference>
<protein>
    <recommendedName>
        <fullName evidence="1">Lactose phosphotransferase system repressor</fullName>
    </recommendedName>
</protein>
<proteinExistence type="predicted"/>
<dbReference type="Pfam" id="PF08220">
    <property type="entry name" value="HTH_DeoR"/>
    <property type="match status" value="1"/>
</dbReference>
<dbReference type="GO" id="GO:0003700">
    <property type="term" value="F:DNA-binding transcription factor activity"/>
    <property type="evidence" value="ECO:0007669"/>
    <property type="project" value="InterPro"/>
</dbReference>
<dbReference type="AlphaFoldDB" id="A0A1H9TS03"/>
<accession>A0A1H9TS03</accession>
<keyword evidence="4" id="KW-0804">Transcription</keyword>
<dbReference type="InterPro" id="IPR036390">
    <property type="entry name" value="WH_DNA-bd_sf"/>
</dbReference>
<sequence length="253" mass="26936">MYQPERQKRLLDIARQEGRVSVAAASSQFRVVPETIRRDLDQMAAKGLLRRVHGGAIPADFDELGDTSVDARDLSAVEEKEAIAQAALAYLPAPGGTIILDAGTTTRRLASKFLEGSRYTVFTDSAPIAALLAARTACDVRLIGGRLRGTTQATVGNVAEFAQLRVDVSFMGTNGLSLSHGLSTPDVDEAATKAAMIAAARHVVVLTDSRKIGAESTKRFATLDDIDVLITDEGIPQHQLAELTKAGVEVVRA</sequence>
<comment type="function">
    <text evidence="5">Repressor of the lactose catabolism operon. Galactose-6-phosphate is the inducer.</text>
</comment>
<dbReference type="STRING" id="64702.SAMN05443377_1273"/>
<dbReference type="SUPFAM" id="SSF100950">
    <property type="entry name" value="NagB/RpiA/CoA transferase-like"/>
    <property type="match status" value="1"/>
</dbReference>
<organism evidence="7 8">
    <name type="scientific">Propionibacterium cyclohexanicum</name>
    <dbReference type="NCBI Taxonomy" id="64702"/>
    <lineage>
        <taxon>Bacteria</taxon>
        <taxon>Bacillati</taxon>
        <taxon>Actinomycetota</taxon>
        <taxon>Actinomycetes</taxon>
        <taxon>Propionibacteriales</taxon>
        <taxon>Propionibacteriaceae</taxon>
        <taxon>Propionibacterium</taxon>
    </lineage>
</organism>
<dbReference type="SMART" id="SM01134">
    <property type="entry name" value="DeoRC"/>
    <property type="match status" value="1"/>
</dbReference>
<keyword evidence="3" id="KW-0805">Transcription regulation</keyword>
<evidence type="ECO:0000256" key="3">
    <source>
        <dbReference type="ARBA" id="ARBA00023015"/>
    </source>
</evidence>
<dbReference type="InterPro" id="IPR001034">
    <property type="entry name" value="DeoR_HTH"/>
</dbReference>
<evidence type="ECO:0000313" key="8">
    <source>
        <dbReference type="Proteomes" id="UP000198815"/>
    </source>
</evidence>
<evidence type="ECO:0000256" key="2">
    <source>
        <dbReference type="ARBA" id="ARBA00022491"/>
    </source>
</evidence>
<dbReference type="PANTHER" id="PTHR30363">
    <property type="entry name" value="HTH-TYPE TRANSCRIPTIONAL REGULATOR SRLR-RELATED"/>
    <property type="match status" value="1"/>
</dbReference>
<evidence type="ECO:0000256" key="5">
    <source>
        <dbReference type="ARBA" id="ARBA00024937"/>
    </source>
</evidence>
<evidence type="ECO:0000313" key="7">
    <source>
        <dbReference type="EMBL" id="SER99777.1"/>
    </source>
</evidence>
<dbReference type="Pfam" id="PF00455">
    <property type="entry name" value="DeoRC"/>
    <property type="match status" value="1"/>
</dbReference>
<dbReference type="PRINTS" id="PR00037">
    <property type="entry name" value="HTHLACR"/>
</dbReference>
<dbReference type="InterPro" id="IPR037171">
    <property type="entry name" value="NagB/RpiA_transferase-like"/>
</dbReference>
<feature type="domain" description="HTH deoR-type" evidence="6">
    <location>
        <begin position="3"/>
        <end position="58"/>
    </location>
</feature>
<dbReference type="SMART" id="SM00420">
    <property type="entry name" value="HTH_DEOR"/>
    <property type="match status" value="1"/>
</dbReference>
<keyword evidence="2" id="KW-0678">Repressor</keyword>
<dbReference type="InterPro" id="IPR014036">
    <property type="entry name" value="DeoR-like_C"/>
</dbReference>
<reference evidence="7 8" key="1">
    <citation type="submission" date="2016-10" db="EMBL/GenBank/DDBJ databases">
        <authorList>
            <person name="de Groot N.N."/>
        </authorList>
    </citation>
    <scope>NUCLEOTIDE SEQUENCE [LARGE SCALE GENOMIC DNA]</scope>
    <source>
        <strain evidence="7 8">DSM 16859</strain>
    </source>
</reference>
<dbReference type="PANTHER" id="PTHR30363:SF4">
    <property type="entry name" value="GLYCEROL-3-PHOSPHATE REGULON REPRESSOR"/>
    <property type="match status" value="1"/>
</dbReference>
<dbReference type="Proteomes" id="UP000198815">
    <property type="component" value="Unassembled WGS sequence"/>
</dbReference>
<gene>
    <name evidence="7" type="ORF">SAMN05443377_1273</name>
</gene>
<keyword evidence="8" id="KW-1185">Reference proteome</keyword>
<dbReference type="RefSeq" id="WP_091970995.1">
    <property type="nucleotide sequence ID" value="NZ_FOGZ01000027.1"/>
</dbReference>
<dbReference type="SUPFAM" id="SSF46785">
    <property type="entry name" value="Winged helix' DNA-binding domain"/>
    <property type="match status" value="1"/>
</dbReference>
<dbReference type="InterPro" id="IPR050313">
    <property type="entry name" value="Carb_Metab_HTH_regulators"/>
</dbReference>
<dbReference type="OrthoDB" id="7688673at2"/>
<dbReference type="PROSITE" id="PS51000">
    <property type="entry name" value="HTH_DEOR_2"/>
    <property type="match status" value="1"/>
</dbReference>
<dbReference type="EMBL" id="FOGZ01000027">
    <property type="protein sequence ID" value="SER99777.1"/>
    <property type="molecule type" value="Genomic_DNA"/>
</dbReference>
<name>A0A1H9TS03_9ACTN</name>
<evidence type="ECO:0000259" key="6">
    <source>
        <dbReference type="PROSITE" id="PS51000"/>
    </source>
</evidence>
<evidence type="ECO:0000256" key="1">
    <source>
        <dbReference type="ARBA" id="ARBA00021390"/>
    </source>
</evidence>
<evidence type="ECO:0000256" key="4">
    <source>
        <dbReference type="ARBA" id="ARBA00023163"/>
    </source>
</evidence>